<dbReference type="Gene3D" id="3.40.50.1460">
    <property type="match status" value="1"/>
</dbReference>
<feature type="signal peptide" evidence="2">
    <location>
        <begin position="1"/>
        <end position="16"/>
    </location>
</feature>
<keyword evidence="5" id="KW-1185">Reference proteome</keyword>
<dbReference type="PANTHER" id="PTHR22576:SF37">
    <property type="entry name" value="MUCOSA-ASSOCIATED LYMPHOID TISSUE LYMPHOMA TRANSLOCATION PROTEIN 1"/>
    <property type="match status" value="1"/>
</dbReference>
<reference evidence="4 5" key="1">
    <citation type="submission" date="2020-06" db="EMBL/GenBank/DDBJ databases">
        <authorList>
            <person name="Kim S.-J."/>
            <person name="Park S.-J."/>
        </authorList>
    </citation>
    <scope>NUCLEOTIDE SEQUENCE [LARGE SCALE GENOMIC DNA]</scope>
    <source>
        <strain evidence="4 5">SW-151</strain>
    </source>
</reference>
<dbReference type="PANTHER" id="PTHR22576">
    <property type="entry name" value="MUCOSA ASSOCIATED LYMPHOID TISSUE LYMPHOMA TRANSLOCATION PROTEIN 1/PARACASPASE"/>
    <property type="match status" value="1"/>
</dbReference>
<name>A0ABX2N1A8_9SPHN</name>
<evidence type="ECO:0000313" key="5">
    <source>
        <dbReference type="Proteomes" id="UP000652427"/>
    </source>
</evidence>
<evidence type="ECO:0000256" key="1">
    <source>
        <dbReference type="SAM" id="MobiDB-lite"/>
    </source>
</evidence>
<dbReference type="RefSeq" id="WP_176279009.1">
    <property type="nucleotide sequence ID" value="NZ_JABWMH010000002.1"/>
</dbReference>
<comment type="caution">
    <text evidence="4">The sequence shown here is derived from an EMBL/GenBank/DDBJ whole genome shotgun (WGS) entry which is preliminary data.</text>
</comment>
<gene>
    <name evidence="4" type="ORF">HUO14_06165</name>
</gene>
<dbReference type="InterPro" id="IPR052039">
    <property type="entry name" value="Caspase-related_regulators"/>
</dbReference>
<feature type="domain" description="Peptidase C14 caspase" evidence="3">
    <location>
        <begin position="17"/>
        <end position="229"/>
    </location>
</feature>
<proteinExistence type="predicted"/>
<dbReference type="SUPFAM" id="SSF52129">
    <property type="entry name" value="Caspase-like"/>
    <property type="match status" value="1"/>
</dbReference>
<keyword evidence="2" id="KW-0732">Signal</keyword>
<evidence type="ECO:0000313" key="4">
    <source>
        <dbReference type="EMBL" id="NVD27487.1"/>
    </source>
</evidence>
<feature type="chain" id="PRO_5046718498" evidence="2">
    <location>
        <begin position="17"/>
        <end position="626"/>
    </location>
</feature>
<dbReference type="EMBL" id="JABWMH010000002">
    <property type="protein sequence ID" value="NVD27487.1"/>
    <property type="molecule type" value="Genomic_DNA"/>
</dbReference>
<evidence type="ECO:0000259" key="3">
    <source>
        <dbReference type="Pfam" id="PF00656"/>
    </source>
</evidence>
<dbReference type="Proteomes" id="UP000652427">
    <property type="component" value="Unassembled WGS sequence"/>
</dbReference>
<accession>A0ABX2N1A8</accession>
<feature type="region of interest" description="Disordered" evidence="1">
    <location>
        <begin position="475"/>
        <end position="495"/>
    </location>
</feature>
<protein>
    <submittedName>
        <fullName evidence="4">Caspase family protein</fullName>
    </submittedName>
</protein>
<dbReference type="InterPro" id="IPR029030">
    <property type="entry name" value="Caspase-like_dom_sf"/>
</dbReference>
<dbReference type="InterPro" id="IPR011600">
    <property type="entry name" value="Pept_C14_caspase"/>
</dbReference>
<organism evidence="4 5">
    <name type="scientific">Parasphingorhabdus flavimaris</name>
    <dbReference type="NCBI Taxonomy" id="266812"/>
    <lineage>
        <taxon>Bacteria</taxon>
        <taxon>Pseudomonadati</taxon>
        <taxon>Pseudomonadota</taxon>
        <taxon>Alphaproteobacteria</taxon>
        <taxon>Sphingomonadales</taxon>
        <taxon>Sphingomonadaceae</taxon>
        <taxon>Parasphingorhabdus</taxon>
    </lineage>
</organism>
<feature type="region of interest" description="Disordered" evidence="1">
    <location>
        <begin position="250"/>
        <end position="290"/>
    </location>
</feature>
<dbReference type="Pfam" id="PF00656">
    <property type="entry name" value="Peptidase_C14"/>
    <property type="match status" value="1"/>
</dbReference>
<evidence type="ECO:0000256" key="2">
    <source>
        <dbReference type="SAM" id="SignalP"/>
    </source>
</evidence>
<sequence>MIVIFAALLFPATVQAKRVALVIGNSAYVNTRSLATPVNDANIIADSAREAGFDDVTVALDLTMSSFQRELLAFREKADGAEVAMIYYAGHGLEAEGKNWLLPIDAELVALADLAAESVSLGGLIESASGATITMVIVDASRTNQFGQGWAPNSRSVPQGLAKFDANDVLLIYAAGPGQVSTDGSGFNSPFASSLAKRLQQSDLPLQMLGGIVRDDVEAFTGGVQRPFASVGITGTPVYLVRATPKEPKPPAVIAAAGPSDSAEPSYPEPDSPRLSEPEASTPSTAPVERTEAELAYVPPSTAEPDLPSLPATPELPKEGYPDCRESHEVFQMPFDRAEDINQCTVKLDQYYSETLTPFRERMIEHQKAISQLYVDKVGGNMQYSPKSQDGFYAMMMQEHADSDPEGINLADYRAAEARYQKDREYLQDRFCFNTGCGGYPVPEFDVELALARPKLRMDRSAGEMENGTVLASEAANSGKTTKKKKKTGSKECKGARSGGGLIGGLLGGALGNAAGLGKVGTLIAGGLGGVIGAEIACQLDEKEQEKAAEATLAIVEKEEVGAVATWQSPTRADVSGSSTITALTAEPDGRKCLNITDVAIIDGEETRIAKQMCRGAGEKNYTLMA</sequence>